<feature type="transmembrane region" description="Helical" evidence="2">
    <location>
        <begin position="337"/>
        <end position="357"/>
    </location>
</feature>
<dbReference type="AlphaFoldDB" id="A0A6A5YPK4"/>
<keyword evidence="2" id="KW-1133">Transmembrane helix</keyword>
<evidence type="ECO:0000313" key="3">
    <source>
        <dbReference type="EMBL" id="KAF2108920.1"/>
    </source>
</evidence>
<gene>
    <name evidence="3" type="ORF">BDV96DRAFT_586883</name>
</gene>
<keyword evidence="2" id="KW-0812">Transmembrane</keyword>
<dbReference type="PANTHER" id="PTHR41807:SF1">
    <property type="entry name" value="GLUTATHIONE TRANSFERASE 3"/>
    <property type="match status" value="1"/>
</dbReference>
<feature type="transmembrane region" description="Helical" evidence="2">
    <location>
        <begin position="293"/>
        <end position="316"/>
    </location>
</feature>
<dbReference type="PANTHER" id="PTHR41807">
    <property type="entry name" value="GLUTATHIONE TRANSFERASE 3"/>
    <property type="match status" value="1"/>
</dbReference>
<sequence>MTSFASQSLRLALSIITCSSPAISVYIELAQPSYFPELTHRHRAPTQTSPPPPCLPPFCIHFLDRCSYATRFVPYTMSTTFLQRKRKGELLELANRAGLADAENLLKDDLVEQLFDHLEADEARFAKLPEFRDFYKRTGSPVKREKGSPSESLPVTKTRRRQTVSKLPDSDEPTPERGLVTRTPRAVSRVTSRLSNVEYPASPSQLAEAADQSFQAAKAKASDLWKEYIDTGIDFLRENASSVTVIQILLLAVEGVGFEWNTLVPYQYKPPAQLNYNGDIPLPNLSLVLTSGYWAPATLWSLTSWFLPLVFSYFFNLTLRSNTHHRSARGQYHVDPFTFNIVKAVLTYSAYSAALPLNVIGADGFEKANPSWGPFSSETVNTVRYNAPGGYHGLLISSAVGLLVSLYDAALKK</sequence>
<feature type="transmembrane region" description="Helical" evidence="2">
    <location>
        <begin position="391"/>
        <end position="411"/>
    </location>
</feature>
<accession>A0A6A5YPK4</accession>
<dbReference type="InterPro" id="IPR038872">
    <property type="entry name" value="Put_GTT3"/>
</dbReference>
<organism evidence="3 4">
    <name type="scientific">Lophiotrema nucula</name>
    <dbReference type="NCBI Taxonomy" id="690887"/>
    <lineage>
        <taxon>Eukaryota</taxon>
        <taxon>Fungi</taxon>
        <taxon>Dikarya</taxon>
        <taxon>Ascomycota</taxon>
        <taxon>Pezizomycotina</taxon>
        <taxon>Dothideomycetes</taxon>
        <taxon>Pleosporomycetidae</taxon>
        <taxon>Pleosporales</taxon>
        <taxon>Lophiotremataceae</taxon>
        <taxon>Lophiotrema</taxon>
    </lineage>
</organism>
<evidence type="ECO:0000256" key="1">
    <source>
        <dbReference type="SAM" id="MobiDB-lite"/>
    </source>
</evidence>
<dbReference type="Proteomes" id="UP000799770">
    <property type="component" value="Unassembled WGS sequence"/>
</dbReference>
<dbReference type="EMBL" id="ML977345">
    <property type="protein sequence ID" value="KAF2108920.1"/>
    <property type="molecule type" value="Genomic_DNA"/>
</dbReference>
<dbReference type="GO" id="GO:0016020">
    <property type="term" value="C:membrane"/>
    <property type="evidence" value="ECO:0007669"/>
    <property type="project" value="TreeGrafter"/>
</dbReference>
<reference evidence="3" key="1">
    <citation type="journal article" date="2020" name="Stud. Mycol.">
        <title>101 Dothideomycetes genomes: a test case for predicting lifestyles and emergence of pathogens.</title>
        <authorList>
            <person name="Haridas S."/>
            <person name="Albert R."/>
            <person name="Binder M."/>
            <person name="Bloem J."/>
            <person name="Labutti K."/>
            <person name="Salamov A."/>
            <person name="Andreopoulos B."/>
            <person name="Baker S."/>
            <person name="Barry K."/>
            <person name="Bills G."/>
            <person name="Bluhm B."/>
            <person name="Cannon C."/>
            <person name="Castanera R."/>
            <person name="Culley D."/>
            <person name="Daum C."/>
            <person name="Ezra D."/>
            <person name="Gonzalez J."/>
            <person name="Henrissat B."/>
            <person name="Kuo A."/>
            <person name="Liang C."/>
            <person name="Lipzen A."/>
            <person name="Lutzoni F."/>
            <person name="Magnuson J."/>
            <person name="Mondo S."/>
            <person name="Nolan M."/>
            <person name="Ohm R."/>
            <person name="Pangilinan J."/>
            <person name="Park H.-J."/>
            <person name="Ramirez L."/>
            <person name="Alfaro M."/>
            <person name="Sun H."/>
            <person name="Tritt A."/>
            <person name="Yoshinaga Y."/>
            <person name="Zwiers L.-H."/>
            <person name="Turgeon B."/>
            <person name="Goodwin S."/>
            <person name="Spatafora J."/>
            <person name="Crous P."/>
            <person name="Grigoriev I."/>
        </authorList>
    </citation>
    <scope>NUCLEOTIDE SEQUENCE</scope>
    <source>
        <strain evidence="3">CBS 627.86</strain>
    </source>
</reference>
<proteinExistence type="predicted"/>
<keyword evidence="2" id="KW-0472">Membrane</keyword>
<keyword evidence="4" id="KW-1185">Reference proteome</keyword>
<name>A0A6A5YPK4_9PLEO</name>
<protein>
    <submittedName>
        <fullName evidence="3">Uncharacterized protein</fullName>
    </submittedName>
</protein>
<dbReference type="OrthoDB" id="4034134at2759"/>
<feature type="region of interest" description="Disordered" evidence="1">
    <location>
        <begin position="139"/>
        <end position="185"/>
    </location>
</feature>
<evidence type="ECO:0000256" key="2">
    <source>
        <dbReference type="SAM" id="Phobius"/>
    </source>
</evidence>
<evidence type="ECO:0000313" key="4">
    <source>
        <dbReference type="Proteomes" id="UP000799770"/>
    </source>
</evidence>
<feature type="compositionally biased region" description="Basic and acidic residues" evidence="1">
    <location>
        <begin position="139"/>
        <end position="148"/>
    </location>
</feature>